<proteinExistence type="predicted"/>
<organism evidence="1">
    <name type="scientific">marine metagenome</name>
    <dbReference type="NCBI Taxonomy" id="408172"/>
    <lineage>
        <taxon>unclassified sequences</taxon>
        <taxon>metagenomes</taxon>
        <taxon>ecological metagenomes</taxon>
    </lineage>
</organism>
<dbReference type="EMBL" id="UINC01071569">
    <property type="protein sequence ID" value="SVC06570.1"/>
    <property type="molecule type" value="Genomic_DNA"/>
</dbReference>
<accession>A0A382J3F8</accession>
<protein>
    <submittedName>
        <fullName evidence="1">Uncharacterized protein</fullName>
    </submittedName>
</protein>
<sequence length="236" mass="24305">GHSCMTNTAFCWPGCSLATCVMICDGINASATGCTCMCAEGGNGGGQWCRTSTSATCCLTSCCFPGVPQVDGHSDGCGYVCGCRNTYHHPTAYGGTTNCGATFACSASWTCDTSSSRNYLQSSNAIPFGTYSSCKANAIHTEDSGGAMSAEQSGHGPWNQVQVKGSIHRAPHMGHPFSPGCWNSSRMCGCYESTGCIPRVPPGQGATHALGCPGVRAVGMRGGLGYVRITFKATTP</sequence>
<gene>
    <name evidence="1" type="ORF">METZ01_LOCUS259424</name>
</gene>
<dbReference type="AlphaFoldDB" id="A0A382J3F8"/>
<feature type="non-terminal residue" evidence="1">
    <location>
        <position position="1"/>
    </location>
</feature>
<name>A0A382J3F8_9ZZZZ</name>
<reference evidence="1" key="1">
    <citation type="submission" date="2018-05" db="EMBL/GenBank/DDBJ databases">
        <authorList>
            <person name="Lanie J.A."/>
            <person name="Ng W.-L."/>
            <person name="Kazmierczak K.M."/>
            <person name="Andrzejewski T.M."/>
            <person name="Davidsen T.M."/>
            <person name="Wayne K.J."/>
            <person name="Tettelin H."/>
            <person name="Glass J.I."/>
            <person name="Rusch D."/>
            <person name="Podicherti R."/>
            <person name="Tsui H.-C.T."/>
            <person name="Winkler M.E."/>
        </authorList>
    </citation>
    <scope>NUCLEOTIDE SEQUENCE</scope>
</reference>
<evidence type="ECO:0000313" key="1">
    <source>
        <dbReference type="EMBL" id="SVC06570.1"/>
    </source>
</evidence>